<evidence type="ECO:0000313" key="2">
    <source>
        <dbReference type="EMBL" id="QUD87086.1"/>
    </source>
</evidence>
<feature type="transmembrane region" description="Helical" evidence="1">
    <location>
        <begin position="123"/>
        <end position="142"/>
    </location>
</feature>
<proteinExistence type="predicted"/>
<evidence type="ECO:0000313" key="3">
    <source>
        <dbReference type="Proteomes" id="UP000676409"/>
    </source>
</evidence>
<dbReference type="RefSeq" id="WP_211937138.1">
    <property type="nucleotide sequence ID" value="NZ_CP073078.1"/>
</dbReference>
<dbReference type="EMBL" id="CP073078">
    <property type="protein sequence ID" value="QUD87086.1"/>
    <property type="molecule type" value="Genomic_DNA"/>
</dbReference>
<keyword evidence="1" id="KW-0812">Transmembrane</keyword>
<feature type="transmembrane region" description="Helical" evidence="1">
    <location>
        <begin position="148"/>
        <end position="169"/>
    </location>
</feature>
<dbReference type="Proteomes" id="UP000676409">
    <property type="component" value="Chromosome"/>
</dbReference>
<feature type="transmembrane region" description="Helical" evidence="1">
    <location>
        <begin position="91"/>
        <end position="111"/>
    </location>
</feature>
<evidence type="ECO:0008006" key="4">
    <source>
        <dbReference type="Google" id="ProtNLM"/>
    </source>
</evidence>
<protein>
    <recommendedName>
        <fullName evidence="4">HdeD family acid-resistance protein</fullName>
    </recommendedName>
</protein>
<feature type="transmembrane region" description="Helical" evidence="1">
    <location>
        <begin position="39"/>
        <end position="56"/>
    </location>
</feature>
<accession>A0A975FZA9</accession>
<organism evidence="2 3">
    <name type="scientific">Phenylobacterium montanum</name>
    <dbReference type="NCBI Taxonomy" id="2823693"/>
    <lineage>
        <taxon>Bacteria</taxon>
        <taxon>Pseudomonadati</taxon>
        <taxon>Pseudomonadota</taxon>
        <taxon>Alphaproteobacteria</taxon>
        <taxon>Caulobacterales</taxon>
        <taxon>Caulobacteraceae</taxon>
        <taxon>Phenylobacterium</taxon>
    </lineage>
</organism>
<dbReference type="AlphaFoldDB" id="A0A975FZA9"/>
<reference evidence="2" key="1">
    <citation type="submission" date="2021-04" db="EMBL/GenBank/DDBJ databases">
        <title>The complete genome sequence of Caulobacter sp. S6.</title>
        <authorList>
            <person name="Tang Y."/>
            <person name="Ouyang W."/>
            <person name="Liu Q."/>
            <person name="Huang B."/>
            <person name="Guo Z."/>
            <person name="Lei P."/>
        </authorList>
    </citation>
    <scope>NUCLEOTIDE SEQUENCE</scope>
    <source>
        <strain evidence="2">S6</strain>
    </source>
</reference>
<sequence length="177" mass="18246">MQSPETLERARAADRFYGVFLILLGLLSALAPAFGGAELAWGLSLAGLGGGCWLLLDRSPRGFFAAVGWVVLCLGLGLQLVWHAAVSMEQLALTLTVGFIMLGVAEIVFGLERFKPHSAPRIALVVGGAAAAAFGVVLSLALPTLPNWLAGVVLGLVFAGFGAGVLIGAGRRKPKAP</sequence>
<feature type="transmembrane region" description="Helical" evidence="1">
    <location>
        <begin position="63"/>
        <end position="85"/>
    </location>
</feature>
<dbReference type="KEGG" id="caul:KCG34_18755"/>
<keyword evidence="1" id="KW-1133">Transmembrane helix</keyword>
<keyword evidence="1" id="KW-0472">Membrane</keyword>
<feature type="transmembrane region" description="Helical" evidence="1">
    <location>
        <begin position="12"/>
        <end position="33"/>
    </location>
</feature>
<evidence type="ECO:0000256" key="1">
    <source>
        <dbReference type="SAM" id="Phobius"/>
    </source>
</evidence>
<name>A0A975FZA9_9CAUL</name>
<gene>
    <name evidence="2" type="ORF">KCG34_18755</name>
</gene>
<keyword evidence="3" id="KW-1185">Reference proteome</keyword>